<dbReference type="SUPFAM" id="SSF69593">
    <property type="entry name" value="Glycerol-3-phosphate (1)-acyltransferase"/>
    <property type="match status" value="1"/>
</dbReference>
<organism evidence="5 6">
    <name type="scientific">Parabacteroides goldsteinii DSM 19448 = WAL 12034</name>
    <dbReference type="NCBI Taxonomy" id="927665"/>
    <lineage>
        <taxon>Bacteria</taxon>
        <taxon>Pseudomonadati</taxon>
        <taxon>Bacteroidota</taxon>
        <taxon>Bacteroidia</taxon>
        <taxon>Bacteroidales</taxon>
        <taxon>Tannerellaceae</taxon>
        <taxon>Parabacteroides</taxon>
    </lineage>
</organism>
<keyword evidence="2" id="KW-0808">Transferase</keyword>
<dbReference type="InterPro" id="IPR002123">
    <property type="entry name" value="Plipid/glycerol_acylTrfase"/>
</dbReference>
<dbReference type="SMART" id="SM00563">
    <property type="entry name" value="PlsC"/>
    <property type="match status" value="1"/>
</dbReference>
<evidence type="ECO:0000256" key="2">
    <source>
        <dbReference type="ARBA" id="ARBA00022679"/>
    </source>
</evidence>
<evidence type="ECO:0000313" key="5">
    <source>
        <dbReference type="EMBL" id="KKB45974.1"/>
    </source>
</evidence>
<sequence>MKKAICKALLRMAGWKLGPVGEDVPKCVICVAPHTSNWDFIVGKLFYTALGRNASFLIKKEWFFFPFNILFSWLGGVPVDRHQRTSVTDQMVEVFNKRKIFQLAVTPEGTRKKVEEWKKGFYYIAEKAQVPIMIAYFDYAKKEAGFKGLFYPTGDAEKDIRTIRESYRDVTACHPENFVKV</sequence>
<dbReference type="GeneID" id="69978891"/>
<dbReference type="Proteomes" id="UP000033047">
    <property type="component" value="Unassembled WGS sequence"/>
</dbReference>
<dbReference type="GO" id="GO:0003841">
    <property type="term" value="F:1-acylglycerol-3-phosphate O-acyltransferase activity"/>
    <property type="evidence" value="ECO:0007669"/>
    <property type="project" value="TreeGrafter"/>
</dbReference>
<dbReference type="PANTHER" id="PTHR10434:SF9">
    <property type="entry name" value="PHOSPHOLIPID_GLYCEROL ACYLTRANSFERASE DOMAIN-CONTAINING PROTEIN"/>
    <property type="match status" value="1"/>
</dbReference>
<feature type="domain" description="Phospholipid/glycerol acyltransferase" evidence="4">
    <location>
        <begin position="28"/>
        <end position="137"/>
    </location>
</feature>
<comment type="pathway">
    <text evidence="1">Lipid metabolism.</text>
</comment>
<dbReference type="CDD" id="cd07988">
    <property type="entry name" value="LPLAT_ABO13168-like"/>
    <property type="match status" value="1"/>
</dbReference>
<comment type="caution">
    <text evidence="5">The sequence shown here is derived from an EMBL/GenBank/DDBJ whole genome shotgun (WGS) entry which is preliminary data.</text>
</comment>
<dbReference type="RefSeq" id="WP_046147772.1">
    <property type="nucleotide sequence ID" value="NZ_KQ033914.1"/>
</dbReference>
<evidence type="ECO:0000256" key="3">
    <source>
        <dbReference type="ARBA" id="ARBA00023315"/>
    </source>
</evidence>
<dbReference type="EMBL" id="AQHV01000027">
    <property type="protein sequence ID" value="KKB45974.1"/>
    <property type="molecule type" value="Genomic_DNA"/>
</dbReference>
<dbReference type="GO" id="GO:0006654">
    <property type="term" value="P:phosphatidic acid biosynthetic process"/>
    <property type="evidence" value="ECO:0007669"/>
    <property type="project" value="TreeGrafter"/>
</dbReference>
<dbReference type="AlphaFoldDB" id="A0A0F5IK68"/>
<dbReference type="PATRIC" id="fig|927665.4.peg.4911"/>
<dbReference type="Pfam" id="PF01553">
    <property type="entry name" value="Acyltransferase"/>
    <property type="match status" value="1"/>
</dbReference>
<name>A0A0F5IK68_9BACT</name>
<evidence type="ECO:0000259" key="4">
    <source>
        <dbReference type="SMART" id="SM00563"/>
    </source>
</evidence>
<dbReference type="HOGENOM" id="CLU_099447_0_0_10"/>
<gene>
    <name evidence="5" type="ORF">HMPREF1535_04789</name>
</gene>
<reference evidence="5 6" key="1">
    <citation type="submission" date="2013-04" db="EMBL/GenBank/DDBJ databases">
        <title>The Genome Sequence of Parabacteroides goldsteinii DSM 19448.</title>
        <authorList>
            <consortium name="The Broad Institute Genomics Platform"/>
            <person name="Earl A."/>
            <person name="Ward D."/>
            <person name="Feldgarden M."/>
            <person name="Gevers D."/>
            <person name="Martens E."/>
            <person name="Sakamoto M."/>
            <person name="Benno Y."/>
            <person name="Song Y."/>
            <person name="Liu C."/>
            <person name="Lee J."/>
            <person name="Bolanos M."/>
            <person name="Vaisanen M.L."/>
            <person name="Finegold S.M."/>
            <person name="Walker B."/>
            <person name="Young S."/>
            <person name="Zeng Q."/>
            <person name="Gargeya S."/>
            <person name="Fitzgerald M."/>
            <person name="Haas B."/>
            <person name="Abouelleil A."/>
            <person name="Allen A.W."/>
            <person name="Alvarado L."/>
            <person name="Arachchi H.M."/>
            <person name="Berlin A.M."/>
            <person name="Chapman S.B."/>
            <person name="Gainer-Dewar J."/>
            <person name="Goldberg J."/>
            <person name="Griggs A."/>
            <person name="Gujja S."/>
            <person name="Hansen M."/>
            <person name="Howarth C."/>
            <person name="Imamovic A."/>
            <person name="Ireland A."/>
            <person name="Larimer J."/>
            <person name="McCowan C."/>
            <person name="Murphy C."/>
            <person name="Pearson M."/>
            <person name="Poon T.W."/>
            <person name="Priest M."/>
            <person name="Roberts A."/>
            <person name="Saif S."/>
            <person name="Shea T."/>
            <person name="Sisk P."/>
            <person name="Sykes S."/>
            <person name="Wortman J."/>
            <person name="Nusbaum C."/>
            <person name="Birren B."/>
        </authorList>
    </citation>
    <scope>NUCLEOTIDE SEQUENCE [LARGE SCALE GENOMIC DNA]</scope>
    <source>
        <strain evidence="5 6">DSM 19448</strain>
    </source>
</reference>
<evidence type="ECO:0000256" key="1">
    <source>
        <dbReference type="ARBA" id="ARBA00005189"/>
    </source>
</evidence>
<dbReference type="STRING" id="927665.HMPREF1535_04789"/>
<keyword evidence="3" id="KW-0012">Acyltransferase</keyword>
<proteinExistence type="predicted"/>
<dbReference type="PANTHER" id="PTHR10434">
    <property type="entry name" value="1-ACYL-SN-GLYCEROL-3-PHOSPHATE ACYLTRANSFERASE"/>
    <property type="match status" value="1"/>
</dbReference>
<accession>A0A0F5IK68</accession>
<protein>
    <recommendedName>
        <fullName evidence="4">Phospholipid/glycerol acyltransferase domain-containing protein</fullName>
    </recommendedName>
</protein>
<evidence type="ECO:0000313" key="6">
    <source>
        <dbReference type="Proteomes" id="UP000033047"/>
    </source>
</evidence>